<name>A0A0M9FU69_LEPPY</name>
<feature type="region of interest" description="Disordered" evidence="1">
    <location>
        <begin position="100"/>
        <end position="242"/>
    </location>
</feature>
<feature type="compositionally biased region" description="Polar residues" evidence="1">
    <location>
        <begin position="151"/>
        <end position="162"/>
    </location>
</feature>
<feature type="compositionally biased region" description="Polar residues" evidence="1">
    <location>
        <begin position="194"/>
        <end position="215"/>
    </location>
</feature>
<dbReference type="EMBL" id="LGTL01000021">
    <property type="protein sequence ID" value="KPA76103.1"/>
    <property type="molecule type" value="Genomic_DNA"/>
</dbReference>
<dbReference type="OMA" id="IQVVKFT"/>
<feature type="compositionally biased region" description="Low complexity" evidence="1">
    <location>
        <begin position="764"/>
        <end position="785"/>
    </location>
</feature>
<feature type="compositionally biased region" description="Pro residues" evidence="1">
    <location>
        <begin position="694"/>
        <end position="703"/>
    </location>
</feature>
<feature type="region of interest" description="Disordered" evidence="1">
    <location>
        <begin position="748"/>
        <end position="791"/>
    </location>
</feature>
<organism evidence="2 3">
    <name type="scientific">Leptomonas pyrrhocoris</name>
    <name type="common">Firebug parasite</name>
    <dbReference type="NCBI Taxonomy" id="157538"/>
    <lineage>
        <taxon>Eukaryota</taxon>
        <taxon>Discoba</taxon>
        <taxon>Euglenozoa</taxon>
        <taxon>Kinetoplastea</taxon>
        <taxon>Metakinetoplastina</taxon>
        <taxon>Trypanosomatida</taxon>
        <taxon>Trypanosomatidae</taxon>
        <taxon>Leishmaniinae</taxon>
        <taxon>Leptomonas</taxon>
    </lineage>
</organism>
<feature type="compositionally biased region" description="Polar residues" evidence="1">
    <location>
        <begin position="66"/>
        <end position="77"/>
    </location>
</feature>
<gene>
    <name evidence="2" type="ORF">ABB37_07877</name>
</gene>
<feature type="region of interest" description="Disordered" evidence="1">
    <location>
        <begin position="52"/>
        <end position="82"/>
    </location>
</feature>
<evidence type="ECO:0000313" key="2">
    <source>
        <dbReference type="EMBL" id="KPA76103.1"/>
    </source>
</evidence>
<proteinExistence type="predicted"/>
<dbReference type="Proteomes" id="UP000037923">
    <property type="component" value="Unassembled WGS sequence"/>
</dbReference>
<keyword evidence="3" id="KW-1185">Reference proteome</keyword>
<reference evidence="2 3" key="1">
    <citation type="submission" date="2015-07" db="EMBL/GenBank/DDBJ databases">
        <title>High-quality genome of monoxenous trypanosomatid Leptomonas pyrrhocoris.</title>
        <authorList>
            <person name="Flegontov P."/>
            <person name="Butenko A."/>
            <person name="Firsov S."/>
            <person name="Vlcek C."/>
            <person name="Logacheva M.D."/>
            <person name="Field M."/>
            <person name="Filatov D."/>
            <person name="Flegontova O."/>
            <person name="Gerasimov E."/>
            <person name="Jackson A.P."/>
            <person name="Kelly S."/>
            <person name="Opperdoes F."/>
            <person name="O'Reilly A."/>
            <person name="Votypka J."/>
            <person name="Yurchenko V."/>
            <person name="Lukes J."/>
        </authorList>
    </citation>
    <scope>NUCLEOTIDE SEQUENCE [LARGE SCALE GENOMIC DNA]</scope>
    <source>
        <strain evidence="2">H10</strain>
    </source>
</reference>
<feature type="compositionally biased region" description="Low complexity" evidence="1">
    <location>
        <begin position="636"/>
        <end position="650"/>
    </location>
</feature>
<feature type="compositionally biased region" description="Gly residues" evidence="1">
    <location>
        <begin position="399"/>
        <end position="419"/>
    </location>
</feature>
<feature type="compositionally biased region" description="Polar residues" evidence="1">
    <location>
        <begin position="841"/>
        <end position="851"/>
    </location>
</feature>
<dbReference type="RefSeq" id="XP_015654542.1">
    <property type="nucleotide sequence ID" value="XM_015806671.1"/>
</dbReference>
<protein>
    <submittedName>
        <fullName evidence="2">Uncharacterized protein</fullName>
    </submittedName>
</protein>
<comment type="caution">
    <text evidence="2">The sequence shown here is derived from an EMBL/GenBank/DDBJ whole genome shotgun (WGS) entry which is preliminary data.</text>
</comment>
<feature type="compositionally biased region" description="Low complexity" evidence="1">
    <location>
        <begin position="587"/>
        <end position="618"/>
    </location>
</feature>
<sequence>MSAPSANAEGTLPPTTENVSDIVSAIQRVLEEHHVSDARFVLELPNGPSLVPATGTAAGGHGSSANNSPRARNTNPCSGLEGHAGAAVTTLVDMRVTPAAAPPTLPEHHRPPPRARSASTEPALPHALYPAPPQAGEASRKSPPHQPLSILVSTPTTATSFEHSAHRLDQTSRPPPGTDPIAIPTVKEDGGTPSLMSPLQYSLKSTESPATPMTTDRTDRPSQVAGQADKGEETSSPGPRRAADLANELADLRRLSHEVAQEVAAVDGKTKSKEPLQTFVGRSAILDDRRKRQSASSATSQWSPSNGLPLFPTPLPPGATSPTPSGPAHRSSGPQPPPSLKNGGGAGAAAGSGGGGSSTSTVSLVLSNNIDSLPQPRPPVPARRSVVLVASPLSKVAGASGGGGSSTGSAGSTGNGGGNTTTVTVTVPPAGSLPSLVAVKKSAKPGRTPVFSILNKDGSRLLEGGVGNGGGSSSNTTASAGNVNHTSNTNTGGGGVDVAAQLLTPPRVKGGTGSAASSTGAAAPASHHSRPSNVSLMADDRDPPSPVFKPLVGTAAEEQACQHPSILVQSAQQQQQHTRLPTPPEAPVSAAASTPTPVAASNPTPAVAAATPPSDASSPPLPSLQWTEQSRENTRRALQLQRQSRLSQTTEALRGADGAAVGGSEADPAGMPQRRLVSPALGKAATTSSGSTPAPFPSLPPTSPATFPYSTAPTANNAATASVGSGSSPSTPSRPSLREMLLEQQQLANASRRGMEQHAKLMQAAHTARASLTTTTTPTKPPSSALRPTTTSSAFSMPLRAVNAPATVAAPVYVSHPVLVVPSSEESGGSDARGVGLPATFSTPMGTGSNASTSPRPGTSGGSGIQVMKITLPHDADARQSAVQQLCRSSSGRKYVDSKERYRALLANQKEDLTSKDEKEEKYKDLLSRAVDYNRMQHPQ</sequence>
<feature type="region of interest" description="Disordered" evidence="1">
    <location>
        <begin position="262"/>
        <end position="363"/>
    </location>
</feature>
<feature type="compositionally biased region" description="Low complexity" evidence="1">
    <location>
        <begin position="420"/>
        <end position="432"/>
    </location>
</feature>
<feature type="compositionally biased region" description="Low complexity" evidence="1">
    <location>
        <begin position="514"/>
        <end position="526"/>
    </location>
</feature>
<feature type="region of interest" description="Disordered" evidence="1">
    <location>
        <begin position="395"/>
        <end position="735"/>
    </location>
</feature>
<feature type="region of interest" description="Disordered" evidence="1">
    <location>
        <begin position="841"/>
        <end position="865"/>
    </location>
</feature>
<dbReference type="OrthoDB" id="267763at2759"/>
<dbReference type="VEuPathDB" id="TriTrypDB:LpyrH10_21_0130"/>
<accession>A0A0M9FU69</accession>
<feature type="compositionally biased region" description="Low complexity" evidence="1">
    <location>
        <begin position="473"/>
        <end position="490"/>
    </location>
</feature>
<feature type="compositionally biased region" description="Gly residues" evidence="1">
    <location>
        <begin position="342"/>
        <end position="357"/>
    </location>
</feature>
<feature type="compositionally biased region" description="Low complexity" evidence="1">
    <location>
        <begin position="294"/>
        <end position="310"/>
    </location>
</feature>
<dbReference type="AlphaFoldDB" id="A0A0M9FU69"/>
<evidence type="ECO:0000313" key="3">
    <source>
        <dbReference type="Proteomes" id="UP000037923"/>
    </source>
</evidence>
<feature type="compositionally biased region" description="Low complexity" evidence="1">
    <location>
        <begin position="704"/>
        <end position="735"/>
    </location>
</feature>
<evidence type="ECO:0000256" key="1">
    <source>
        <dbReference type="SAM" id="MobiDB-lite"/>
    </source>
</evidence>
<dbReference type="GeneID" id="26908162"/>